<dbReference type="GO" id="GO:0008484">
    <property type="term" value="F:sulfuric ester hydrolase activity"/>
    <property type="evidence" value="ECO:0007669"/>
    <property type="project" value="TreeGrafter"/>
</dbReference>
<feature type="domain" description="Sulfatase N-terminal" evidence="3">
    <location>
        <begin position="5"/>
        <end position="355"/>
    </location>
</feature>
<dbReference type="RefSeq" id="WP_132337451.1">
    <property type="nucleotide sequence ID" value="NZ_SMJZ01000143.1"/>
</dbReference>
<organism evidence="4 5">
    <name type="scientific">Nonomuraea longispora</name>
    <dbReference type="NCBI Taxonomy" id="1848320"/>
    <lineage>
        <taxon>Bacteria</taxon>
        <taxon>Bacillati</taxon>
        <taxon>Actinomycetota</taxon>
        <taxon>Actinomycetes</taxon>
        <taxon>Streptosporangiales</taxon>
        <taxon>Streptosporangiaceae</taxon>
        <taxon>Nonomuraea</taxon>
    </lineage>
</organism>
<dbReference type="Pfam" id="PF00884">
    <property type="entry name" value="Sulfatase"/>
    <property type="match status" value="1"/>
</dbReference>
<evidence type="ECO:0000313" key="4">
    <source>
        <dbReference type="EMBL" id="TDC02056.1"/>
    </source>
</evidence>
<keyword evidence="1" id="KW-0479">Metal-binding</keyword>
<dbReference type="SUPFAM" id="SSF53649">
    <property type="entry name" value="Alkaline phosphatase-like"/>
    <property type="match status" value="1"/>
</dbReference>
<dbReference type="PANTHER" id="PTHR45953">
    <property type="entry name" value="IDURONATE 2-SULFATASE"/>
    <property type="match status" value="1"/>
</dbReference>
<comment type="caution">
    <text evidence="4">The sequence shown here is derived from an EMBL/GenBank/DDBJ whole genome shotgun (WGS) entry which is preliminary data.</text>
</comment>
<reference evidence="4 5" key="1">
    <citation type="submission" date="2019-02" db="EMBL/GenBank/DDBJ databases">
        <title>Draft genome sequences of novel Actinobacteria.</title>
        <authorList>
            <person name="Sahin N."/>
            <person name="Ay H."/>
            <person name="Saygin H."/>
        </authorList>
    </citation>
    <scope>NUCLEOTIDE SEQUENCE [LARGE SCALE GENOMIC DNA]</scope>
    <source>
        <strain evidence="4 5">KC201</strain>
    </source>
</reference>
<keyword evidence="5" id="KW-1185">Reference proteome</keyword>
<name>A0A4V2XJC0_9ACTN</name>
<dbReference type="InterPro" id="IPR017850">
    <property type="entry name" value="Alkaline_phosphatase_core_sf"/>
</dbReference>
<proteinExistence type="predicted"/>
<protein>
    <recommendedName>
        <fullName evidence="3">Sulfatase N-terminal domain-containing protein</fullName>
    </recommendedName>
</protein>
<dbReference type="AlphaFoldDB" id="A0A4V2XJC0"/>
<evidence type="ECO:0000259" key="3">
    <source>
        <dbReference type="Pfam" id="PF00884"/>
    </source>
</evidence>
<dbReference type="OrthoDB" id="9777306at2"/>
<accession>A0A4V2XJC0</accession>
<dbReference type="GO" id="GO:0046872">
    <property type="term" value="F:metal ion binding"/>
    <property type="evidence" value="ECO:0007669"/>
    <property type="project" value="UniProtKB-KW"/>
</dbReference>
<keyword evidence="2" id="KW-0378">Hydrolase</keyword>
<dbReference type="EMBL" id="SMJZ01000143">
    <property type="protein sequence ID" value="TDC02056.1"/>
    <property type="molecule type" value="Genomic_DNA"/>
</dbReference>
<dbReference type="Gene3D" id="3.40.720.10">
    <property type="entry name" value="Alkaline Phosphatase, subunit A"/>
    <property type="match status" value="1"/>
</dbReference>
<evidence type="ECO:0000313" key="5">
    <source>
        <dbReference type="Proteomes" id="UP000295157"/>
    </source>
</evidence>
<dbReference type="GO" id="GO:0005737">
    <property type="term" value="C:cytoplasm"/>
    <property type="evidence" value="ECO:0007669"/>
    <property type="project" value="TreeGrafter"/>
</dbReference>
<dbReference type="InterPro" id="IPR000917">
    <property type="entry name" value="Sulfatase_N"/>
</dbReference>
<evidence type="ECO:0000256" key="1">
    <source>
        <dbReference type="ARBA" id="ARBA00022723"/>
    </source>
</evidence>
<evidence type="ECO:0000256" key="2">
    <source>
        <dbReference type="ARBA" id="ARBA00022801"/>
    </source>
</evidence>
<dbReference type="Proteomes" id="UP000295157">
    <property type="component" value="Unassembled WGS sequence"/>
</dbReference>
<gene>
    <name evidence="4" type="ORF">E1267_30300</name>
</gene>
<dbReference type="PANTHER" id="PTHR45953:SF1">
    <property type="entry name" value="IDURONATE 2-SULFATASE"/>
    <property type="match status" value="1"/>
</dbReference>
<sequence>MARRPNILFLMSDEHRPDAAGFAGDPVARTPVLDALAAEGVVFTNAYTPSPICVPGRQSIMAGQFPRTTGCERFGEDLTPGHMTYARRLAQYGYRTVAAGKLHHTGPDQMQGWTHRIGMDSGISHRHIPGRDEASYAGLPEPIHHKWPMAKEVRRAGVGRPPYLAADEYAVDGAVQYAHQHFVDSYYDRPIPEVPLLLKVSLWQPHYPFQVPDRELFDHYLTRVRPYSGQRLSGHPVLGGDRFVVRPGIEVSEREHRRATAAYYGMIELADRMYGRVLDALRLAGQDLDDWIIVYTSDHGEMLGEHGVYEKQRFYEASVRVPLIIRWPARFAPRTVERNVSTCDLFATLCDLAGVPAPGGLDSRSLAGLMSGDEEGWPDEAVSQFGGNRLMIKQGVLKYQWYGAEGPEVLFDLAKDPQESTDHAADPAYAAAMTAFRARRDALGFPSEKSIAP</sequence>